<dbReference type="InterPro" id="IPR050438">
    <property type="entry name" value="LMW_PTPase"/>
</dbReference>
<dbReference type="OrthoDB" id="3388at2759"/>
<keyword evidence="3" id="KW-0963">Cytoplasm</keyword>
<dbReference type="PRINTS" id="PR00720">
    <property type="entry name" value="MAMMALPTPASE"/>
</dbReference>
<dbReference type="Pfam" id="PF01451">
    <property type="entry name" value="LMWPc"/>
    <property type="match status" value="1"/>
</dbReference>
<evidence type="ECO:0000256" key="7">
    <source>
        <dbReference type="PIRSR" id="PIRSR617867-1"/>
    </source>
</evidence>
<dbReference type="InterPro" id="IPR023485">
    <property type="entry name" value="Ptyr_pPase"/>
</dbReference>
<dbReference type="EMBL" id="JANBQF010000160">
    <property type="protein sequence ID" value="KAJ2004345.1"/>
    <property type="molecule type" value="Genomic_DNA"/>
</dbReference>
<accession>A0A9W8BEC5</accession>
<dbReference type="Gene3D" id="3.40.50.2300">
    <property type="match status" value="1"/>
</dbReference>
<evidence type="ECO:0000256" key="4">
    <source>
        <dbReference type="ARBA" id="ARBA00022801"/>
    </source>
</evidence>
<dbReference type="Proteomes" id="UP001150907">
    <property type="component" value="Unassembled WGS sequence"/>
</dbReference>
<feature type="domain" description="Phosphotyrosine protein phosphatase I" evidence="8">
    <location>
        <begin position="11"/>
        <end position="160"/>
    </location>
</feature>
<feature type="active site" description="Nucleophile" evidence="7">
    <location>
        <position position="17"/>
    </location>
</feature>
<proteinExistence type="inferred from homology"/>
<dbReference type="InterPro" id="IPR036196">
    <property type="entry name" value="Ptyr_pPase_sf"/>
</dbReference>
<dbReference type="GO" id="GO:0004726">
    <property type="term" value="F:non-membrane spanning protein tyrosine phosphatase activity"/>
    <property type="evidence" value="ECO:0007669"/>
    <property type="project" value="InterPro"/>
</dbReference>
<evidence type="ECO:0000259" key="8">
    <source>
        <dbReference type="SMART" id="SM00226"/>
    </source>
</evidence>
<protein>
    <submittedName>
        <fullName evidence="9">Low molecular weight phosphotyrosine protein phosphatase</fullName>
    </submittedName>
</protein>
<dbReference type="InterPro" id="IPR002115">
    <property type="entry name" value="Tyr_Pase_low_mol_wt_mml"/>
</dbReference>
<feature type="active site" evidence="7">
    <location>
        <position position="23"/>
    </location>
</feature>
<evidence type="ECO:0000313" key="10">
    <source>
        <dbReference type="Proteomes" id="UP001150907"/>
    </source>
</evidence>
<dbReference type="SMART" id="SM00226">
    <property type="entry name" value="LMWPc"/>
    <property type="match status" value="1"/>
</dbReference>
<evidence type="ECO:0000256" key="2">
    <source>
        <dbReference type="ARBA" id="ARBA00011063"/>
    </source>
</evidence>
<gene>
    <name evidence="9" type="primary">stp1</name>
    <name evidence="9" type="ORF">H4R26_002566</name>
</gene>
<dbReference type="InterPro" id="IPR017867">
    <property type="entry name" value="Tyr_phospatase_low_mol_wt"/>
</dbReference>
<comment type="subcellular location">
    <subcellularLocation>
        <location evidence="1">Cytoplasm</location>
    </subcellularLocation>
</comment>
<keyword evidence="4" id="KW-0378">Hydrolase</keyword>
<reference evidence="9" key="1">
    <citation type="submission" date="2022-07" db="EMBL/GenBank/DDBJ databases">
        <title>Phylogenomic reconstructions and comparative analyses of Kickxellomycotina fungi.</title>
        <authorList>
            <person name="Reynolds N.K."/>
            <person name="Stajich J.E."/>
            <person name="Barry K."/>
            <person name="Grigoriev I.V."/>
            <person name="Crous P."/>
            <person name="Smith M.E."/>
        </authorList>
    </citation>
    <scope>NUCLEOTIDE SEQUENCE</scope>
    <source>
        <strain evidence="9">IMI 214461</strain>
    </source>
</reference>
<sequence>MALDTSGDKRIGVLFVCLGNICRSPMAEAVFAHMVSERGLADKFFIDSVGTERYHVGDNPDRRTVLACKKHNVKVSHKGQVLRSEHFLKFDYILCMDRDNLSEVKHRGPKGKHRAKWELFGSYSPNADDLIVDDPYYGGMDGFETMFDQITRCSEGLLERLQAEL</sequence>
<dbReference type="FunFam" id="3.40.50.2300:FF:000105">
    <property type="entry name" value="Low molecular weight phosphotyrosine protein"/>
    <property type="match status" value="1"/>
</dbReference>
<comment type="similarity">
    <text evidence="2">Belongs to the low molecular weight phosphotyrosine protein phosphatase family.</text>
</comment>
<comment type="caution">
    <text evidence="9">The sequence shown here is derived from an EMBL/GenBank/DDBJ whole genome shotgun (WGS) entry which is preliminary data.</text>
</comment>
<dbReference type="AlphaFoldDB" id="A0A9W8BEC5"/>
<evidence type="ECO:0000313" key="9">
    <source>
        <dbReference type="EMBL" id="KAJ2004345.1"/>
    </source>
</evidence>
<dbReference type="CDD" id="cd16343">
    <property type="entry name" value="LMWPTP"/>
    <property type="match status" value="1"/>
</dbReference>
<dbReference type="PANTHER" id="PTHR11717:SF7">
    <property type="entry name" value="LOW MOLECULAR WEIGHT PHOSPHOTYROSINE PROTEIN PHOSPHATASE"/>
    <property type="match status" value="1"/>
</dbReference>
<name>A0A9W8BEC5_9FUNG</name>
<dbReference type="PANTHER" id="PTHR11717">
    <property type="entry name" value="LOW MOLECULAR WEIGHT PROTEIN TYROSINE PHOSPHATASE"/>
    <property type="match status" value="1"/>
</dbReference>
<keyword evidence="5" id="KW-0904">Protein phosphatase</keyword>
<comment type="catalytic activity">
    <reaction evidence="6">
        <text>O-phospho-L-tyrosyl-[protein] + H2O = L-tyrosyl-[protein] + phosphate</text>
        <dbReference type="Rhea" id="RHEA:10684"/>
        <dbReference type="Rhea" id="RHEA-COMP:10136"/>
        <dbReference type="Rhea" id="RHEA-COMP:20101"/>
        <dbReference type="ChEBI" id="CHEBI:15377"/>
        <dbReference type="ChEBI" id="CHEBI:43474"/>
        <dbReference type="ChEBI" id="CHEBI:46858"/>
        <dbReference type="ChEBI" id="CHEBI:61978"/>
        <dbReference type="EC" id="3.1.3.48"/>
    </reaction>
</comment>
<evidence type="ECO:0000256" key="1">
    <source>
        <dbReference type="ARBA" id="ARBA00004496"/>
    </source>
</evidence>
<dbReference type="GO" id="GO:0005737">
    <property type="term" value="C:cytoplasm"/>
    <property type="evidence" value="ECO:0007669"/>
    <property type="project" value="UniProtKB-SubCell"/>
</dbReference>
<dbReference type="GO" id="GO:0003993">
    <property type="term" value="F:acid phosphatase activity"/>
    <property type="evidence" value="ECO:0007669"/>
    <property type="project" value="InterPro"/>
</dbReference>
<evidence type="ECO:0000256" key="6">
    <source>
        <dbReference type="ARBA" id="ARBA00051722"/>
    </source>
</evidence>
<organism evidence="9 10">
    <name type="scientific">Coemansia thaxteri</name>
    <dbReference type="NCBI Taxonomy" id="2663907"/>
    <lineage>
        <taxon>Eukaryota</taxon>
        <taxon>Fungi</taxon>
        <taxon>Fungi incertae sedis</taxon>
        <taxon>Zoopagomycota</taxon>
        <taxon>Kickxellomycotina</taxon>
        <taxon>Kickxellomycetes</taxon>
        <taxon>Kickxellales</taxon>
        <taxon>Kickxellaceae</taxon>
        <taxon>Coemansia</taxon>
    </lineage>
</organism>
<evidence type="ECO:0000256" key="3">
    <source>
        <dbReference type="ARBA" id="ARBA00022490"/>
    </source>
</evidence>
<dbReference type="PRINTS" id="PR00719">
    <property type="entry name" value="LMWPTPASE"/>
</dbReference>
<dbReference type="SUPFAM" id="SSF52788">
    <property type="entry name" value="Phosphotyrosine protein phosphatases I"/>
    <property type="match status" value="1"/>
</dbReference>
<keyword evidence="10" id="KW-1185">Reference proteome</keyword>
<evidence type="ECO:0000256" key="5">
    <source>
        <dbReference type="ARBA" id="ARBA00022912"/>
    </source>
</evidence>
<feature type="active site" description="Proton donor" evidence="7">
    <location>
        <position position="134"/>
    </location>
</feature>